<feature type="transmembrane region" description="Helical" evidence="7">
    <location>
        <begin position="282"/>
        <end position="301"/>
    </location>
</feature>
<keyword evidence="2" id="KW-1003">Cell membrane</keyword>
<evidence type="ECO:0000256" key="4">
    <source>
        <dbReference type="ARBA" id="ARBA00022989"/>
    </source>
</evidence>
<dbReference type="PANTHER" id="PTHR40277:SF1">
    <property type="entry name" value="BLL5419 PROTEIN"/>
    <property type="match status" value="1"/>
</dbReference>
<evidence type="ECO:0000313" key="8">
    <source>
        <dbReference type="EMBL" id="MBY9073247.1"/>
    </source>
</evidence>
<feature type="transmembrane region" description="Helical" evidence="7">
    <location>
        <begin position="259"/>
        <end position="276"/>
    </location>
</feature>
<feature type="region of interest" description="Disordered" evidence="6">
    <location>
        <begin position="305"/>
        <end position="330"/>
    </location>
</feature>
<comment type="caution">
    <text evidence="8">The sequence shown here is derived from an EMBL/GenBank/DDBJ whole genome shotgun (WGS) entry which is preliminary data.</text>
</comment>
<dbReference type="EMBL" id="JAIEZQ010000001">
    <property type="protein sequence ID" value="MBY9073247.1"/>
    <property type="molecule type" value="Genomic_DNA"/>
</dbReference>
<feature type="transmembrane region" description="Helical" evidence="7">
    <location>
        <begin position="233"/>
        <end position="252"/>
    </location>
</feature>
<keyword evidence="4 7" id="KW-1133">Transmembrane helix</keyword>
<dbReference type="RefSeq" id="WP_221023064.1">
    <property type="nucleotide sequence ID" value="NZ_JAIEZQ010000001.1"/>
</dbReference>
<dbReference type="InterPro" id="IPR022791">
    <property type="entry name" value="L-PG_synthase/AglD"/>
</dbReference>
<feature type="transmembrane region" description="Helical" evidence="7">
    <location>
        <begin position="40"/>
        <end position="60"/>
    </location>
</feature>
<keyword evidence="9" id="KW-1185">Reference proteome</keyword>
<gene>
    <name evidence="8" type="ORF">K1X13_00295</name>
</gene>
<keyword evidence="3 7" id="KW-0812">Transmembrane</keyword>
<comment type="subcellular location">
    <subcellularLocation>
        <location evidence="1">Cell membrane</location>
        <topology evidence="1">Multi-pass membrane protein</topology>
    </subcellularLocation>
</comment>
<keyword evidence="5 7" id="KW-0472">Membrane</keyword>
<evidence type="ECO:0000256" key="5">
    <source>
        <dbReference type="ARBA" id="ARBA00023136"/>
    </source>
</evidence>
<accession>A0ABS7RDY5</accession>
<dbReference type="Proteomes" id="UP000754710">
    <property type="component" value="Unassembled WGS sequence"/>
</dbReference>
<feature type="transmembrane region" description="Helical" evidence="7">
    <location>
        <begin position="198"/>
        <end position="221"/>
    </location>
</feature>
<sequence length="330" mass="33908">MSRTRWTWARLLGGAAILAVLVWRLGTGPFLDGVRRVDGWSLAAATGIAVLTTACCAWRWSLIARGLGAALPLRAAVPAYYRSQFLNSALPGGVLGDVHRAVRHGRAVGDLSRGLRAVAWERSAGQVVQVLLAVVVLLLLPSPVRSSMPLVAVAVGTGVLALALLGRAHPRGVGTSLRARTVRAAATDLREGLLARRAWPGIVLASVLVVVGHAMTFLIAARAAGSVASTVRMLPLAVLVLLAAGVPTNIAGWGPREGVAAWAFGVAGLGAAQGVATSVVYGVMVLVATLPGAVVLLVASLHRDPPARGAEDPRRWRPTATACPEGAAGG</sequence>
<feature type="compositionally biased region" description="Basic and acidic residues" evidence="6">
    <location>
        <begin position="305"/>
        <end position="315"/>
    </location>
</feature>
<evidence type="ECO:0000256" key="1">
    <source>
        <dbReference type="ARBA" id="ARBA00004651"/>
    </source>
</evidence>
<dbReference type="Pfam" id="PF03706">
    <property type="entry name" value="LPG_synthase_TM"/>
    <property type="match status" value="1"/>
</dbReference>
<evidence type="ECO:0000256" key="6">
    <source>
        <dbReference type="SAM" id="MobiDB-lite"/>
    </source>
</evidence>
<protein>
    <submittedName>
        <fullName evidence="8">Flippase-like domain-containing protein</fullName>
    </submittedName>
</protein>
<name>A0ABS7RDY5_9ACTN</name>
<evidence type="ECO:0000313" key="9">
    <source>
        <dbReference type="Proteomes" id="UP000754710"/>
    </source>
</evidence>
<evidence type="ECO:0000256" key="3">
    <source>
        <dbReference type="ARBA" id="ARBA00022692"/>
    </source>
</evidence>
<feature type="transmembrane region" description="Helical" evidence="7">
    <location>
        <begin position="146"/>
        <end position="165"/>
    </location>
</feature>
<evidence type="ECO:0000256" key="7">
    <source>
        <dbReference type="SAM" id="Phobius"/>
    </source>
</evidence>
<dbReference type="PANTHER" id="PTHR40277">
    <property type="entry name" value="BLL5419 PROTEIN"/>
    <property type="match status" value="1"/>
</dbReference>
<reference evidence="8 9" key="1">
    <citation type="submission" date="2021-08" db="EMBL/GenBank/DDBJ databases">
        <title>Nocardioides bacterium WL0053 sp. nov., isolated from the sediment.</title>
        <authorList>
            <person name="Wang L."/>
            <person name="Zhang D."/>
            <person name="Zhang A."/>
        </authorList>
    </citation>
    <scope>NUCLEOTIDE SEQUENCE [LARGE SCALE GENOMIC DNA]</scope>
    <source>
        <strain evidence="8 9">WL0053</strain>
    </source>
</reference>
<proteinExistence type="predicted"/>
<organism evidence="8 9">
    <name type="scientific">Nocardioides jiangsuensis</name>
    <dbReference type="NCBI Taxonomy" id="2866161"/>
    <lineage>
        <taxon>Bacteria</taxon>
        <taxon>Bacillati</taxon>
        <taxon>Actinomycetota</taxon>
        <taxon>Actinomycetes</taxon>
        <taxon>Propionibacteriales</taxon>
        <taxon>Nocardioidaceae</taxon>
        <taxon>Nocardioides</taxon>
    </lineage>
</organism>
<feature type="transmembrane region" description="Helical" evidence="7">
    <location>
        <begin position="123"/>
        <end position="140"/>
    </location>
</feature>
<evidence type="ECO:0000256" key="2">
    <source>
        <dbReference type="ARBA" id="ARBA00022475"/>
    </source>
</evidence>